<comment type="function">
    <text evidence="7">Involved in the high-affinity D-xylose membrane transport system. Binds with high affinity to xylose.</text>
</comment>
<evidence type="ECO:0000256" key="2">
    <source>
        <dbReference type="ARBA" id="ARBA00007639"/>
    </source>
</evidence>
<feature type="domain" description="Periplasmic binding protein" evidence="10">
    <location>
        <begin position="28"/>
        <end position="286"/>
    </location>
</feature>
<dbReference type="InterPro" id="IPR013456">
    <property type="entry name" value="XylF"/>
</dbReference>
<name>A0A1M5HN31_9GAMM</name>
<dbReference type="GO" id="GO:0015753">
    <property type="term" value="P:D-xylose transmembrane transport"/>
    <property type="evidence" value="ECO:0007669"/>
    <property type="project" value="InterPro"/>
</dbReference>
<dbReference type="Gene3D" id="3.40.50.2300">
    <property type="match status" value="2"/>
</dbReference>
<evidence type="ECO:0000256" key="9">
    <source>
        <dbReference type="SAM" id="SignalP"/>
    </source>
</evidence>
<proteinExistence type="inferred from homology"/>
<dbReference type="NCBIfam" id="TIGR02634">
    <property type="entry name" value="xylF"/>
    <property type="match status" value="1"/>
</dbReference>
<dbReference type="FunFam" id="3.40.50.2300:FF:000078">
    <property type="entry name" value="D-xylose ABC transporter substrate-binding protein"/>
    <property type="match status" value="1"/>
</dbReference>
<dbReference type="GO" id="GO:0030288">
    <property type="term" value="C:outer membrane-bounded periplasmic space"/>
    <property type="evidence" value="ECO:0007669"/>
    <property type="project" value="TreeGrafter"/>
</dbReference>
<dbReference type="PANTHER" id="PTHR30036:SF1">
    <property type="entry name" value="D-XYLOSE-BINDING PERIPLASMIC PROTEIN"/>
    <property type="match status" value="1"/>
</dbReference>
<evidence type="ECO:0000256" key="5">
    <source>
        <dbReference type="ARBA" id="ARBA00022729"/>
    </source>
</evidence>
<dbReference type="InterPro" id="IPR050555">
    <property type="entry name" value="Bact_Solute-Bind_Prot2"/>
</dbReference>
<dbReference type="AlphaFoldDB" id="A0A1M5HN31"/>
<evidence type="ECO:0000256" key="8">
    <source>
        <dbReference type="ARBA" id="ARBA00071234"/>
    </source>
</evidence>
<keyword evidence="4" id="KW-0762">Sugar transport</keyword>
<dbReference type="SUPFAM" id="SSF53822">
    <property type="entry name" value="Periplasmic binding protein-like I"/>
    <property type="match status" value="1"/>
</dbReference>
<protein>
    <recommendedName>
        <fullName evidence="8">D-xylose-binding periplasmic protein</fullName>
    </recommendedName>
</protein>
<dbReference type="RefSeq" id="WP_072840855.1">
    <property type="nucleotide sequence ID" value="NZ_FQVF01000017.1"/>
</dbReference>
<dbReference type="CDD" id="cd19991">
    <property type="entry name" value="PBP1_ABC_xylose_binding"/>
    <property type="match status" value="1"/>
</dbReference>
<evidence type="ECO:0000256" key="3">
    <source>
        <dbReference type="ARBA" id="ARBA00022448"/>
    </source>
</evidence>
<dbReference type="GO" id="GO:0048029">
    <property type="term" value="F:monosaccharide binding"/>
    <property type="evidence" value="ECO:0007669"/>
    <property type="project" value="InterPro"/>
</dbReference>
<evidence type="ECO:0000259" key="10">
    <source>
        <dbReference type="Pfam" id="PF13407"/>
    </source>
</evidence>
<evidence type="ECO:0000256" key="7">
    <source>
        <dbReference type="ARBA" id="ARBA00054884"/>
    </source>
</evidence>
<evidence type="ECO:0000256" key="4">
    <source>
        <dbReference type="ARBA" id="ARBA00022597"/>
    </source>
</evidence>
<accession>A0A1M5HN31</accession>
<organism evidence="11 12">
    <name type="scientific">Marinomonas polaris DSM 16579</name>
    <dbReference type="NCBI Taxonomy" id="1122206"/>
    <lineage>
        <taxon>Bacteria</taxon>
        <taxon>Pseudomonadati</taxon>
        <taxon>Pseudomonadota</taxon>
        <taxon>Gammaproteobacteria</taxon>
        <taxon>Oceanospirillales</taxon>
        <taxon>Oceanospirillaceae</taxon>
        <taxon>Marinomonas</taxon>
    </lineage>
</organism>
<gene>
    <name evidence="11" type="ORF">SAMN02745753_03386</name>
</gene>
<keyword evidence="12" id="KW-1185">Reference proteome</keyword>
<reference evidence="12" key="1">
    <citation type="submission" date="2016-11" db="EMBL/GenBank/DDBJ databases">
        <authorList>
            <person name="Varghese N."/>
            <person name="Submissions S."/>
        </authorList>
    </citation>
    <scope>NUCLEOTIDE SEQUENCE [LARGE SCALE GENOMIC DNA]</scope>
    <source>
        <strain evidence="12">DSM 16579</strain>
    </source>
</reference>
<dbReference type="InterPro" id="IPR025997">
    <property type="entry name" value="SBP_2_dom"/>
</dbReference>
<keyword evidence="6" id="KW-0574">Periplasm</keyword>
<feature type="signal peptide" evidence="9">
    <location>
        <begin position="1"/>
        <end position="23"/>
    </location>
</feature>
<dbReference type="EMBL" id="FQVF01000017">
    <property type="protein sequence ID" value="SHG17335.1"/>
    <property type="molecule type" value="Genomic_DNA"/>
</dbReference>
<dbReference type="STRING" id="1122206.SAMN02745753_03386"/>
<evidence type="ECO:0000313" key="11">
    <source>
        <dbReference type="EMBL" id="SHG17335.1"/>
    </source>
</evidence>
<evidence type="ECO:0000313" key="12">
    <source>
        <dbReference type="Proteomes" id="UP000184517"/>
    </source>
</evidence>
<dbReference type="OrthoDB" id="9773673at2"/>
<feature type="chain" id="PRO_5012838617" description="D-xylose-binding periplasmic protein" evidence="9">
    <location>
        <begin position="24"/>
        <end position="333"/>
    </location>
</feature>
<comment type="subcellular location">
    <subcellularLocation>
        <location evidence="1">Periplasm</location>
    </subcellularLocation>
</comment>
<sequence>MKKILSMSLLATLCAATSLPALAAGEKIGLLMSDLRLERWQKDRDLFTEAAESMGAKVYTQSANGDANTQISQIENMISRGVDVLVIVPENGEVLGNVLAEAKAEGIKVLAYDRLIKFADIDLYVSFDNIRVGEMQAEALLKRKPKGNYFLMGGSPTDNNAKMFRQGQMNVLQPAIDSKKINIVGDQWAMGWSAEAALNIMENGLTANANKIDAVVASNDSTAGGAIQALAAQGLSGKVVISGQDADLAAMRRIVAGTQTMTVYKPISKLAKTSAEMAVKLARGEKIKVNGQVNNGKKDVDAVLLTPISVTKDNLDSTVIADGFHSRNDVYNP</sequence>
<dbReference type="NCBIfam" id="NF007680">
    <property type="entry name" value="PRK10355.1"/>
    <property type="match status" value="1"/>
</dbReference>
<dbReference type="InterPro" id="IPR028082">
    <property type="entry name" value="Peripla_BP_I"/>
</dbReference>
<evidence type="ECO:0000256" key="1">
    <source>
        <dbReference type="ARBA" id="ARBA00004418"/>
    </source>
</evidence>
<keyword evidence="3" id="KW-0813">Transport</keyword>
<dbReference type="Proteomes" id="UP000184517">
    <property type="component" value="Unassembled WGS sequence"/>
</dbReference>
<evidence type="ECO:0000256" key="6">
    <source>
        <dbReference type="ARBA" id="ARBA00022764"/>
    </source>
</evidence>
<comment type="similarity">
    <text evidence="2">Belongs to the bacterial solute-binding protein 2 family.</text>
</comment>
<dbReference type="PANTHER" id="PTHR30036">
    <property type="entry name" value="D-XYLOSE-BINDING PERIPLASMIC PROTEIN"/>
    <property type="match status" value="1"/>
</dbReference>
<dbReference type="Pfam" id="PF13407">
    <property type="entry name" value="Peripla_BP_4"/>
    <property type="match status" value="1"/>
</dbReference>
<keyword evidence="5 9" id="KW-0732">Signal</keyword>